<feature type="region of interest" description="Disordered" evidence="1">
    <location>
        <begin position="63"/>
        <end position="104"/>
    </location>
</feature>
<evidence type="ECO:0000313" key="3">
    <source>
        <dbReference type="Proteomes" id="UP000283587"/>
    </source>
</evidence>
<feature type="compositionally biased region" description="Basic and acidic residues" evidence="1">
    <location>
        <begin position="66"/>
        <end position="77"/>
    </location>
</feature>
<name>A0A418ZUK1_9RHOB</name>
<evidence type="ECO:0000313" key="2">
    <source>
        <dbReference type="EMBL" id="RJL02912.1"/>
    </source>
</evidence>
<organism evidence="2 3">
    <name type="scientific">Paracoccus siganidrum</name>
    <dbReference type="NCBI Taxonomy" id="1276757"/>
    <lineage>
        <taxon>Bacteria</taxon>
        <taxon>Pseudomonadati</taxon>
        <taxon>Pseudomonadota</taxon>
        <taxon>Alphaproteobacteria</taxon>
        <taxon>Rhodobacterales</taxon>
        <taxon>Paracoccaceae</taxon>
        <taxon>Paracoccus</taxon>
    </lineage>
</organism>
<evidence type="ECO:0000256" key="1">
    <source>
        <dbReference type="SAM" id="MobiDB-lite"/>
    </source>
</evidence>
<dbReference type="Proteomes" id="UP000283587">
    <property type="component" value="Unassembled WGS sequence"/>
</dbReference>
<protein>
    <submittedName>
        <fullName evidence="2">Uncharacterized protein</fullName>
    </submittedName>
</protein>
<sequence length="104" mass="11535">MDRNIVFQHGRGAAGGDMSLAPDRTQRPDHLAPIGRSAGAARAWATMVFRCWSMLLGLLRARRPRSSQERGLPEGCRRTRQIPWRRGGRGQAFGPQGIEGRNEA</sequence>
<reference evidence="3" key="1">
    <citation type="submission" date="2018-09" db="EMBL/GenBank/DDBJ databases">
        <title>Paracoccus onubensis nov. sp. a moderate halophilic bacterium isolated from Gruta de las Maravillas (Aracena, Spain).</title>
        <authorList>
            <person name="Jurado V."/>
            <person name="Gutierrez-Patricio S."/>
            <person name="Gonzalez-Pimentel J.L."/>
            <person name="Miller A.Z."/>
            <person name="Laiz L."/>
            <person name="Saiz-Jimenez C."/>
        </authorList>
    </citation>
    <scope>NUCLEOTIDE SEQUENCE [LARGE SCALE GENOMIC DNA]</scope>
    <source>
        <strain evidence="3">DSM 26381</strain>
    </source>
</reference>
<feature type="region of interest" description="Disordered" evidence="1">
    <location>
        <begin position="1"/>
        <end position="32"/>
    </location>
</feature>
<dbReference type="EMBL" id="QZEW01000141">
    <property type="protein sequence ID" value="RJL02912.1"/>
    <property type="molecule type" value="Genomic_DNA"/>
</dbReference>
<comment type="caution">
    <text evidence="2">The sequence shown here is derived from an EMBL/GenBank/DDBJ whole genome shotgun (WGS) entry which is preliminary data.</text>
</comment>
<gene>
    <name evidence="2" type="ORF">D3P05_21480</name>
</gene>
<proteinExistence type="predicted"/>
<keyword evidence="3" id="KW-1185">Reference proteome</keyword>
<accession>A0A418ZUK1</accession>
<dbReference type="AlphaFoldDB" id="A0A418ZUK1"/>